<comment type="subcellular location">
    <subcellularLocation>
        <location evidence="1">Mitochondrion outer membrane</location>
        <topology evidence="1">Peripheral membrane protein</topology>
    </subcellularLocation>
</comment>
<name>A0ABR0EPZ1_ZASCE</name>
<evidence type="ECO:0000256" key="3">
    <source>
        <dbReference type="ARBA" id="ARBA00022787"/>
    </source>
</evidence>
<dbReference type="SUPFAM" id="SSF51735">
    <property type="entry name" value="NAD(P)-binding Rossmann-fold domains"/>
    <property type="match status" value="1"/>
</dbReference>
<protein>
    <recommendedName>
        <fullName evidence="4">NAD(P)-binding domain-containing protein</fullName>
    </recommendedName>
</protein>
<dbReference type="Gene3D" id="3.40.50.720">
    <property type="entry name" value="NAD(P)-binding Rossmann-like Domain"/>
    <property type="match status" value="1"/>
</dbReference>
<evidence type="ECO:0000256" key="1">
    <source>
        <dbReference type="ARBA" id="ARBA00004450"/>
    </source>
</evidence>
<proteinExistence type="inferred from homology"/>
<keyword evidence="3" id="KW-0472">Membrane</keyword>
<evidence type="ECO:0000256" key="2">
    <source>
        <dbReference type="ARBA" id="ARBA00006617"/>
    </source>
</evidence>
<keyword evidence="3" id="KW-0496">Mitochondrion</keyword>
<evidence type="ECO:0000313" key="6">
    <source>
        <dbReference type="Proteomes" id="UP001305779"/>
    </source>
</evidence>
<sequence length="230" mass="24673">MATAAVFGSTGAVGRHILTTLLTTDSISSIKTISRRLPQTQSPKLEAIQEAESSKWASMIANLDPKPSIVINAVGTTKAAAGGVANQWKIDHDLCIDIAKAAKEAGVKTFVFISSAGTRSTLFGGVPYSKMKVGVEDAIKELNFEQAIIMRPGMILGERETPKAPFWENLIGNIHKISPGLQDAIGQDQVIIGRATVAALRLAQEGKAPSKYWVVEKPDICKFGRDEWTG</sequence>
<comment type="similarity">
    <text evidence="2">Belongs to the FMP52 family.</text>
</comment>
<organism evidence="5 6">
    <name type="scientific">Zasmidium cellare</name>
    <name type="common">Wine cellar mold</name>
    <name type="synonym">Racodium cellare</name>
    <dbReference type="NCBI Taxonomy" id="395010"/>
    <lineage>
        <taxon>Eukaryota</taxon>
        <taxon>Fungi</taxon>
        <taxon>Dikarya</taxon>
        <taxon>Ascomycota</taxon>
        <taxon>Pezizomycotina</taxon>
        <taxon>Dothideomycetes</taxon>
        <taxon>Dothideomycetidae</taxon>
        <taxon>Mycosphaerellales</taxon>
        <taxon>Mycosphaerellaceae</taxon>
        <taxon>Zasmidium</taxon>
    </lineage>
</organism>
<accession>A0ABR0EPZ1</accession>
<evidence type="ECO:0000313" key="5">
    <source>
        <dbReference type="EMBL" id="KAK4503649.1"/>
    </source>
</evidence>
<dbReference type="InterPro" id="IPR016040">
    <property type="entry name" value="NAD(P)-bd_dom"/>
</dbReference>
<gene>
    <name evidence="5" type="ORF">PRZ48_004564</name>
</gene>
<reference evidence="5 6" key="1">
    <citation type="journal article" date="2023" name="G3 (Bethesda)">
        <title>A chromosome-level genome assembly of Zasmidium syzygii isolated from banana leaves.</title>
        <authorList>
            <person name="van Westerhoven A.C."/>
            <person name="Mehrabi R."/>
            <person name="Talebi R."/>
            <person name="Steentjes M.B.F."/>
            <person name="Corcolon B."/>
            <person name="Chong P.A."/>
            <person name="Kema G.H.J."/>
            <person name="Seidl M.F."/>
        </authorList>
    </citation>
    <scope>NUCLEOTIDE SEQUENCE [LARGE SCALE GENOMIC DNA]</scope>
    <source>
        <strain evidence="5 6">P124</strain>
    </source>
</reference>
<dbReference type="EMBL" id="JAXOVC010000003">
    <property type="protein sequence ID" value="KAK4503649.1"/>
    <property type="molecule type" value="Genomic_DNA"/>
</dbReference>
<dbReference type="PANTHER" id="PTHR14097:SF7">
    <property type="entry name" value="OXIDOREDUCTASE HTATIP2"/>
    <property type="match status" value="1"/>
</dbReference>
<comment type="caution">
    <text evidence="5">The sequence shown here is derived from an EMBL/GenBank/DDBJ whole genome shotgun (WGS) entry which is preliminary data.</text>
</comment>
<keyword evidence="6" id="KW-1185">Reference proteome</keyword>
<dbReference type="PANTHER" id="PTHR14097">
    <property type="entry name" value="OXIDOREDUCTASE HTATIP2"/>
    <property type="match status" value="1"/>
</dbReference>
<keyword evidence="3" id="KW-1000">Mitochondrion outer membrane</keyword>
<feature type="domain" description="NAD(P)-binding" evidence="4">
    <location>
        <begin position="8"/>
        <end position="156"/>
    </location>
</feature>
<dbReference type="Proteomes" id="UP001305779">
    <property type="component" value="Unassembled WGS sequence"/>
</dbReference>
<dbReference type="Pfam" id="PF13460">
    <property type="entry name" value="NAD_binding_10"/>
    <property type="match status" value="1"/>
</dbReference>
<evidence type="ECO:0000259" key="4">
    <source>
        <dbReference type="Pfam" id="PF13460"/>
    </source>
</evidence>
<dbReference type="InterPro" id="IPR036291">
    <property type="entry name" value="NAD(P)-bd_dom_sf"/>
</dbReference>